<organism evidence="1 2">
    <name type="scientific">Desulfitobacterium chlororespirans DSM 11544</name>
    <dbReference type="NCBI Taxonomy" id="1121395"/>
    <lineage>
        <taxon>Bacteria</taxon>
        <taxon>Bacillati</taxon>
        <taxon>Bacillota</taxon>
        <taxon>Clostridia</taxon>
        <taxon>Eubacteriales</taxon>
        <taxon>Desulfitobacteriaceae</taxon>
        <taxon>Desulfitobacterium</taxon>
    </lineage>
</organism>
<name>A0A1M7UP21_9FIRM</name>
<sequence length="46" mass="5528">MDWITGIQRAVDYVEAHLTEPIMKKRRSRLIRPVFIFQKTLAEIKQ</sequence>
<evidence type="ECO:0000313" key="1">
    <source>
        <dbReference type="EMBL" id="SHN84771.1"/>
    </source>
</evidence>
<accession>A0A1M7UP21</accession>
<evidence type="ECO:0000313" key="2">
    <source>
        <dbReference type="Proteomes" id="UP000184010"/>
    </source>
</evidence>
<proteinExistence type="predicted"/>
<dbReference type="AlphaFoldDB" id="A0A1M7UP21"/>
<gene>
    <name evidence="1" type="ORF">SAMN02745215_04276</name>
</gene>
<reference evidence="2" key="1">
    <citation type="submission" date="2016-12" db="EMBL/GenBank/DDBJ databases">
        <authorList>
            <person name="Varghese N."/>
            <person name="Submissions S."/>
        </authorList>
    </citation>
    <scope>NUCLEOTIDE SEQUENCE [LARGE SCALE GENOMIC DNA]</scope>
    <source>
        <strain evidence="2">DSM 11544</strain>
    </source>
</reference>
<dbReference type="EMBL" id="FRDN01000015">
    <property type="protein sequence ID" value="SHN84771.1"/>
    <property type="molecule type" value="Genomic_DNA"/>
</dbReference>
<keyword evidence="2" id="KW-1185">Reference proteome</keyword>
<dbReference type="Proteomes" id="UP000184010">
    <property type="component" value="Unassembled WGS sequence"/>
</dbReference>
<protein>
    <submittedName>
        <fullName evidence="1">Uncharacterized protein</fullName>
    </submittedName>
</protein>